<dbReference type="RefSeq" id="WP_161796450.1">
    <property type="nucleotide sequence ID" value="NZ_LDZY01000007.1"/>
</dbReference>
<organism evidence="1 2">
    <name type="scientific">Desulfosporosinus acididurans</name>
    <dbReference type="NCBI Taxonomy" id="476652"/>
    <lineage>
        <taxon>Bacteria</taxon>
        <taxon>Bacillati</taxon>
        <taxon>Bacillota</taxon>
        <taxon>Clostridia</taxon>
        <taxon>Eubacteriales</taxon>
        <taxon>Desulfitobacteriaceae</taxon>
        <taxon>Desulfosporosinus</taxon>
    </lineage>
</organism>
<protein>
    <submittedName>
        <fullName evidence="1">Uncharacterized protein</fullName>
    </submittedName>
</protein>
<name>A0A0J1FQL9_9FIRM</name>
<dbReference type="EMBL" id="LDZY01000007">
    <property type="protein sequence ID" value="KLU65800.1"/>
    <property type="molecule type" value="Genomic_DNA"/>
</dbReference>
<sequence>MLDKIEDDELNNFIKEYDKCFLERNIEKLKSFYPEDNSELVYFDNHKNNDTYSVDEH</sequence>
<keyword evidence="2" id="KW-1185">Reference proteome</keyword>
<reference evidence="1 2" key="1">
    <citation type="submission" date="2015-06" db="EMBL/GenBank/DDBJ databases">
        <title>Draft genome of the moderately acidophilic sulfate reducer Candidatus Desulfosporosinus acididurans strain M1.</title>
        <authorList>
            <person name="Poehlein A."/>
            <person name="Petzsch P."/>
            <person name="Johnson B.D."/>
            <person name="Schloemann M."/>
            <person name="Daniel R."/>
            <person name="Muehling M."/>
        </authorList>
    </citation>
    <scope>NUCLEOTIDE SEQUENCE [LARGE SCALE GENOMIC DNA]</scope>
    <source>
        <strain evidence="1 2">M1</strain>
    </source>
</reference>
<accession>A0A0J1FQL9</accession>
<evidence type="ECO:0000313" key="1">
    <source>
        <dbReference type="EMBL" id="KLU65800.1"/>
    </source>
</evidence>
<proteinExistence type="predicted"/>
<evidence type="ECO:0000313" key="2">
    <source>
        <dbReference type="Proteomes" id="UP000036356"/>
    </source>
</evidence>
<dbReference type="AlphaFoldDB" id="A0A0J1FQL9"/>
<dbReference type="Proteomes" id="UP000036356">
    <property type="component" value="Unassembled WGS sequence"/>
</dbReference>
<dbReference type="PATRIC" id="fig|476652.3.peg.2529"/>
<gene>
    <name evidence="1" type="ORF">DEAC_c24300</name>
</gene>
<comment type="caution">
    <text evidence="1">The sequence shown here is derived from an EMBL/GenBank/DDBJ whole genome shotgun (WGS) entry which is preliminary data.</text>
</comment>